<dbReference type="Gene3D" id="2.60.40.10">
    <property type="entry name" value="Immunoglobulins"/>
    <property type="match status" value="1"/>
</dbReference>
<name>A0A9Y6MCD4_9CICH</name>
<dbReference type="PANTHER" id="PTHR11860:SF87">
    <property type="entry name" value="CMRF35-LIKE MOLECULE 8"/>
    <property type="match status" value="1"/>
</dbReference>
<organism evidence="7 8">
    <name type="scientific">Pundamilia nyererei</name>
    <dbReference type="NCBI Taxonomy" id="303518"/>
    <lineage>
        <taxon>Eukaryota</taxon>
        <taxon>Metazoa</taxon>
        <taxon>Chordata</taxon>
        <taxon>Craniata</taxon>
        <taxon>Vertebrata</taxon>
        <taxon>Euteleostomi</taxon>
        <taxon>Actinopterygii</taxon>
        <taxon>Neopterygii</taxon>
        <taxon>Teleostei</taxon>
        <taxon>Neoteleostei</taxon>
        <taxon>Acanthomorphata</taxon>
        <taxon>Ovalentaria</taxon>
        <taxon>Cichlomorphae</taxon>
        <taxon>Cichliformes</taxon>
        <taxon>Cichlidae</taxon>
        <taxon>African cichlids</taxon>
        <taxon>Pseudocrenilabrinae</taxon>
        <taxon>Haplochromini</taxon>
        <taxon>Pundamilia</taxon>
    </lineage>
</organism>
<feature type="compositionally biased region" description="Polar residues" evidence="4">
    <location>
        <begin position="266"/>
        <end position="278"/>
    </location>
</feature>
<dbReference type="GO" id="GO:0005886">
    <property type="term" value="C:plasma membrane"/>
    <property type="evidence" value="ECO:0007669"/>
    <property type="project" value="TreeGrafter"/>
</dbReference>
<keyword evidence="2 5" id="KW-0812">Transmembrane</keyword>
<dbReference type="InterPro" id="IPR036179">
    <property type="entry name" value="Ig-like_dom_sf"/>
</dbReference>
<dbReference type="InterPro" id="IPR013106">
    <property type="entry name" value="Ig_V-set"/>
</dbReference>
<evidence type="ECO:0000256" key="4">
    <source>
        <dbReference type="SAM" id="MobiDB-lite"/>
    </source>
</evidence>
<dbReference type="Pfam" id="PF07686">
    <property type="entry name" value="V-set"/>
    <property type="match status" value="1"/>
</dbReference>
<dbReference type="RefSeq" id="XP_013771621.1">
    <property type="nucleotide sequence ID" value="XM_013916167.1"/>
</dbReference>
<evidence type="ECO:0000256" key="1">
    <source>
        <dbReference type="ARBA" id="ARBA00004370"/>
    </source>
</evidence>
<reference evidence="8" key="1">
    <citation type="submission" date="2025-08" db="UniProtKB">
        <authorList>
            <consortium name="RefSeq"/>
        </authorList>
    </citation>
    <scope>IDENTIFICATION</scope>
</reference>
<keyword evidence="5" id="KW-1133">Transmembrane helix</keyword>
<feature type="region of interest" description="Disordered" evidence="4">
    <location>
        <begin position="241"/>
        <end position="300"/>
    </location>
</feature>
<feature type="region of interest" description="Disordered" evidence="4">
    <location>
        <begin position="148"/>
        <end position="187"/>
    </location>
</feature>
<keyword evidence="7" id="KW-1185">Reference proteome</keyword>
<dbReference type="Proteomes" id="UP000695023">
    <property type="component" value="Unplaced"/>
</dbReference>
<sequence length="300" mass="32981">MSDAGQYSCAVAESPSSVSYQQFEVVVAEALLDGNDPAQLKHFNKETGSSLTVGCSFKHSARRKYFCRGECERDGILIETQGARAQRDRYSAEYEKESGTSGILYVTIKQLRESDSGRYRCYLDTSFTTDPYREFEITVTEVLPSASTTFTGTTEQSERTASTVLPSASTPPSTFTGTTEQSERTASTDVVPFVGLTLALIIILLSVSVLIFCKNRSSKPKDPPVGTEHAAVTETNTVYENIRAEGRHSRPPATSQHKDRRRAADSGQNSRGKVSTSDVAKEKPNRNPQWFASDLMDVKD</sequence>
<evidence type="ECO:0000313" key="8">
    <source>
        <dbReference type="RefSeq" id="XP_013771621.1"/>
    </source>
</evidence>
<feature type="domain" description="Immunoglobulin V-set" evidence="6">
    <location>
        <begin position="44"/>
        <end position="138"/>
    </location>
</feature>
<evidence type="ECO:0000256" key="3">
    <source>
        <dbReference type="ARBA" id="ARBA00023136"/>
    </source>
</evidence>
<protein>
    <submittedName>
        <fullName evidence="8">Uncharacterized protein LOC102208973</fullName>
    </submittedName>
</protein>
<accession>A0A9Y6MCD4</accession>
<keyword evidence="3 5" id="KW-0472">Membrane</keyword>
<dbReference type="InterPro" id="IPR013783">
    <property type="entry name" value="Ig-like_fold"/>
</dbReference>
<feature type="transmembrane region" description="Helical" evidence="5">
    <location>
        <begin position="190"/>
        <end position="213"/>
    </location>
</feature>
<evidence type="ECO:0000259" key="6">
    <source>
        <dbReference type="Pfam" id="PF07686"/>
    </source>
</evidence>
<dbReference type="AlphaFoldDB" id="A0A9Y6MCD4"/>
<comment type="subcellular location">
    <subcellularLocation>
        <location evidence="1">Membrane</location>
    </subcellularLocation>
</comment>
<evidence type="ECO:0000256" key="2">
    <source>
        <dbReference type="ARBA" id="ARBA00022692"/>
    </source>
</evidence>
<dbReference type="InterPro" id="IPR050671">
    <property type="entry name" value="CD300_family_receptors"/>
</dbReference>
<gene>
    <name evidence="8" type="primary">LOC102208973</name>
</gene>
<dbReference type="GO" id="GO:0004888">
    <property type="term" value="F:transmembrane signaling receptor activity"/>
    <property type="evidence" value="ECO:0007669"/>
    <property type="project" value="TreeGrafter"/>
</dbReference>
<proteinExistence type="predicted"/>
<dbReference type="PANTHER" id="PTHR11860">
    <property type="entry name" value="POLYMERIC-IMMUNOGLOBULIN RECEPTOR"/>
    <property type="match status" value="1"/>
</dbReference>
<dbReference type="SUPFAM" id="SSF48726">
    <property type="entry name" value="Immunoglobulin"/>
    <property type="match status" value="1"/>
</dbReference>
<evidence type="ECO:0000256" key="5">
    <source>
        <dbReference type="SAM" id="Phobius"/>
    </source>
</evidence>
<dbReference type="GeneID" id="102208973"/>
<evidence type="ECO:0000313" key="7">
    <source>
        <dbReference type="Proteomes" id="UP000695023"/>
    </source>
</evidence>